<dbReference type="PANTHER" id="PTHR12308">
    <property type="entry name" value="ANOCTAMIN"/>
    <property type="match status" value="1"/>
</dbReference>
<dbReference type="Pfam" id="PF04547">
    <property type="entry name" value="Anoctamin"/>
    <property type="match status" value="1"/>
</dbReference>
<dbReference type="InterPro" id="IPR007823">
    <property type="entry name" value="RRP8"/>
</dbReference>
<evidence type="ECO:0000313" key="25">
    <source>
        <dbReference type="Proteomes" id="UP000717515"/>
    </source>
</evidence>
<feature type="compositionally biased region" description="Basic residues" evidence="19">
    <location>
        <begin position="1872"/>
        <end position="1888"/>
    </location>
</feature>
<feature type="compositionally biased region" description="Acidic residues" evidence="19">
    <location>
        <begin position="1814"/>
        <end position="1827"/>
    </location>
</feature>
<dbReference type="GO" id="GO:0005730">
    <property type="term" value="C:nucleolus"/>
    <property type="evidence" value="ECO:0007669"/>
    <property type="project" value="UniProtKB-SubCell"/>
</dbReference>
<reference evidence="24" key="1">
    <citation type="submission" date="2021-07" db="EMBL/GenBank/DDBJ databases">
        <title>Draft genome of Mortierella alpina, strain LL118, isolated from an aspen leaf litter sample.</title>
        <authorList>
            <person name="Yang S."/>
            <person name="Vinatzer B.A."/>
        </authorList>
    </citation>
    <scope>NUCLEOTIDE SEQUENCE</scope>
    <source>
        <strain evidence="24">LL118</strain>
    </source>
</reference>
<feature type="region of interest" description="Disordered" evidence="19">
    <location>
        <begin position="947"/>
        <end position="966"/>
    </location>
</feature>
<feature type="region of interest" description="Disordered" evidence="19">
    <location>
        <begin position="44"/>
        <end position="76"/>
    </location>
</feature>
<dbReference type="FunFam" id="1.10.10.2150:FF:000001">
    <property type="entry name" value="Ribosomal RNA-processing protein 8"/>
    <property type="match status" value="1"/>
</dbReference>
<comment type="caution">
    <text evidence="24">The sequence shown here is derived from an EMBL/GenBank/DDBJ whole genome shotgun (WGS) entry which is preliminary data.</text>
</comment>
<keyword evidence="21" id="KW-0732">Signal</keyword>
<dbReference type="Proteomes" id="UP000717515">
    <property type="component" value="Unassembled WGS sequence"/>
</dbReference>
<keyword evidence="4" id="KW-1003">Cell membrane</keyword>
<evidence type="ECO:0000313" key="24">
    <source>
        <dbReference type="EMBL" id="KAG9320014.1"/>
    </source>
</evidence>
<evidence type="ECO:0000256" key="20">
    <source>
        <dbReference type="SAM" id="Phobius"/>
    </source>
</evidence>
<evidence type="ECO:0000256" key="21">
    <source>
        <dbReference type="SAM" id="SignalP"/>
    </source>
</evidence>
<feature type="domain" description="Anoctamin dimerisation" evidence="23">
    <location>
        <begin position="1012"/>
        <end position="1145"/>
    </location>
</feature>
<evidence type="ECO:0000256" key="10">
    <source>
        <dbReference type="ARBA" id="ARBA00022692"/>
    </source>
</evidence>
<keyword evidence="6" id="KW-0698">rRNA processing</keyword>
<dbReference type="GO" id="GO:0005886">
    <property type="term" value="C:plasma membrane"/>
    <property type="evidence" value="ECO:0007669"/>
    <property type="project" value="UniProtKB-SubCell"/>
</dbReference>
<feature type="compositionally biased region" description="Basic and acidic residues" evidence="19">
    <location>
        <begin position="1792"/>
        <end position="1805"/>
    </location>
</feature>
<feature type="compositionally biased region" description="Low complexity" evidence="19">
    <location>
        <begin position="791"/>
        <end position="801"/>
    </location>
</feature>
<feature type="compositionally biased region" description="Basic and acidic residues" evidence="19">
    <location>
        <begin position="979"/>
        <end position="988"/>
    </location>
</feature>
<feature type="region of interest" description="Disordered" evidence="19">
    <location>
        <begin position="1854"/>
        <end position="1888"/>
    </location>
</feature>
<feature type="compositionally biased region" description="Basic residues" evidence="19">
    <location>
        <begin position="218"/>
        <end position="231"/>
    </location>
</feature>
<feature type="chain" id="PRO_5040116207" description="Ribosomal RNA-processing protein 8" evidence="21">
    <location>
        <begin position="21"/>
        <end position="1888"/>
    </location>
</feature>
<dbReference type="FunFam" id="3.40.50.150:FF:000068">
    <property type="entry name" value="Ribosomal RNA-processing protein 8"/>
    <property type="match status" value="1"/>
</dbReference>
<evidence type="ECO:0000256" key="1">
    <source>
        <dbReference type="ARBA" id="ARBA00004604"/>
    </source>
</evidence>
<dbReference type="InterPro" id="IPR007632">
    <property type="entry name" value="Anoctamin"/>
</dbReference>
<evidence type="ECO:0000256" key="14">
    <source>
        <dbReference type="ARBA" id="ARBA00023136"/>
    </source>
</evidence>
<dbReference type="InterPro" id="IPR049452">
    <property type="entry name" value="Anoctamin_TM"/>
</dbReference>
<evidence type="ECO:0000256" key="9">
    <source>
        <dbReference type="ARBA" id="ARBA00022691"/>
    </source>
</evidence>
<dbReference type="GO" id="GO:0016433">
    <property type="term" value="F:rRNA (adenine) methyltransferase activity"/>
    <property type="evidence" value="ECO:0007669"/>
    <property type="project" value="UniProtKB-ARBA"/>
</dbReference>
<feature type="domain" description="Anoctamin dimerisation" evidence="23">
    <location>
        <begin position="1165"/>
        <end position="1241"/>
    </location>
</feature>
<dbReference type="GO" id="GO:0046983">
    <property type="term" value="F:protein dimerization activity"/>
    <property type="evidence" value="ECO:0007669"/>
    <property type="project" value="InterPro"/>
</dbReference>
<evidence type="ECO:0000259" key="22">
    <source>
        <dbReference type="Pfam" id="PF04547"/>
    </source>
</evidence>
<dbReference type="Gene3D" id="1.10.10.2150">
    <property type="entry name" value="Ribosomal RNA-processing protein 8, N-terminal domain"/>
    <property type="match status" value="1"/>
</dbReference>
<evidence type="ECO:0000256" key="19">
    <source>
        <dbReference type="SAM" id="MobiDB-lite"/>
    </source>
</evidence>
<evidence type="ECO:0000256" key="5">
    <source>
        <dbReference type="ARBA" id="ARBA00022491"/>
    </source>
</evidence>
<dbReference type="Pfam" id="PF16178">
    <property type="entry name" value="Anoct_dimer"/>
    <property type="match status" value="2"/>
</dbReference>
<evidence type="ECO:0000256" key="15">
    <source>
        <dbReference type="ARBA" id="ARBA00023163"/>
    </source>
</evidence>
<feature type="region of interest" description="Disordered" evidence="19">
    <location>
        <begin position="1791"/>
        <end position="1827"/>
    </location>
</feature>
<dbReference type="InterPro" id="IPR029063">
    <property type="entry name" value="SAM-dependent_MTases_sf"/>
</dbReference>
<dbReference type="SUPFAM" id="SSF53335">
    <property type="entry name" value="S-adenosyl-L-methionine-dependent methyltransferases"/>
    <property type="match status" value="1"/>
</dbReference>
<dbReference type="CDD" id="cd02440">
    <property type="entry name" value="AdoMet_MTases"/>
    <property type="match status" value="1"/>
</dbReference>
<evidence type="ECO:0000256" key="17">
    <source>
        <dbReference type="ARBA" id="ARBA00023242"/>
    </source>
</evidence>
<feature type="compositionally biased region" description="Polar residues" evidence="19">
    <location>
        <begin position="336"/>
        <end position="348"/>
    </location>
</feature>
<keyword evidence="7" id="KW-0489">Methyltransferase</keyword>
<sequence>MGILLTNTHCVSCLCTLSFASTTTMFSIPGFSVGNLVVEAPKEQLKKRKAETTTTATSAITTTTTTSTSSTTAPPAPSAAAVLPIAASTSNAPFSKKFKKDVPFEKKPPSEPKLGWGWIPEPVPLKERASWNRSTKELRKAKAEEERIKKEKAIQDKKNLVSSISGPSSAVELLLQGSVDMNDIAQLGTKNKKKSKDQDVDMADADQKGGKDQDASAPKKRNKRLERKIKRAAYIAALEATKTTGDDTEAASAAVPEDSEESDKVEGDAENGEEPKKKKKKAMPKTPLSPELAKLTNKERRMLKQLQKKQKEEGIDPTAIVATQPQNPSGKRLAGQSESDQKTLQEVQDATAAAEEAIMADLMPKSKKDKKAEKKAAAQEAKPAAEEKSKKANEKKDKADVATSKKQQQLAKEREKLLEALNRTNKAMEELQHSLGDGDEDATPLAKADVKSAVESKKKTNKKANPEPAPAPAPTPAPAATQQRQPKLTKLQEQMKKTLAGGKFRFLNEQLYTTTGEEAYELFQSKPELFDEYHEGFRSQVELWPQNPVDIFIAQLKQMPKDTVVADLGCGDAQIAAELLPLKYNILSFDLVAKNDRVTACDIAHLPLENSSVDVAIFCLSLMGTDFLKFLKEAYRVLKPSGKLKISEVISRFTDVDAFVAALKALGFELKDSDSSNKMFIMFDFVKPDPNLAISKKSKKGSKKQKVQQEEPVVDLEELDGPSLLKPCIYKKSRPRVPRIRLLFILSSRTLAPHSIAAHPTLHRHSQHAGEMNPHDRDESAVIDLAVINPQGQQRQPRQQQEYSPTASPLSQGLDGFSSLSPISSGNGVGGASGAPPSRPPKHPRGPKPGDKKDCPRHTDGHAPNHLTTRDLGGRRVASLFYGSDVVLFDTISTYRLGNPDKRVEDAIDYFGEHQGADAMANIIYETQAFDMVFKYPIPEHLRKVPDAPPVLGANPTLSDIEIDSTSSAARARKEERLEQQRQLEEQQKQQQELEAARARDVEAAASAPKDPKTVNEEKLERYRIKFKKALLKEGLMIEEEPSIEGEDMFMKVYTPFWRLCVEAQRLRYKIELSHIETSQEKAAADAAANRAGSQGFFVRHFWRLVQRADNISLPLRPESLLFKADKLRQYSLAEKQRKWSDIVRHGGGIKPNGSGVGAMMGSDGKDGFFGTARRGNLTESIIIYSKIHSKRGDRHALKSVMDKGAFTDMYTLHDGSYKSKVQPLPNRRTQLYHSWVRSRRTQPLEEIRFYYGEKIALYFAWVGHYTKWLVSAAIAGLLFLIFGLVNYFSNRNDVGLTDVSLQLVSIFDNALSLPYALFMSIWAALFVEYWKRKSNVLAYEWNTFDFERRERARPEFRPTGVRISPVTGKKELYYPRYKQVISVVMSIMVVLVSIAIVIVSVGSLVVLNLILRNGTGMNSYAVSVVTAVLNLIVIMALGTVYARIAKLMTDNENHRRMTQYQDALIIKRFLFDFVNFYSTMVYIAFFKDNLGHQVFSDKRLQDTCGVKGSCMGDLTIQLAIVFVGKQFLNQAQEIIVPQLKKWWNKKDELAEKAANLKGKYKNKVSNSENVNKKPPQWAKDDILPTYDPQMFEEYRELVIQFGFCTLFVIAFPIAPIFALLNNVLEIRVDAYKLLTQHRRPTAQGAQDIGSWETILMLMTHISVFTNACLIAFRSKWMEEHVFTQVGWVQEWQNANTPLNINFALLAVRLLFIFIFEHLVFFLKIAIANLVRDTPRTVKLAIERENYFARLALDDEEPAMDEVLEDMDDDSDESDDDDDYRKRLTSFGMDDTWTHHDEKNNDGRTSRLSGEGGDHDDEDNDEDTEDDAELEALIKAGGCGCAAHGDGLVGTAKGGFEGTWMSRFQPQTQAALRRRQQKQRRRQSAKNA</sequence>
<proteinExistence type="inferred from homology"/>
<feature type="transmembrane region" description="Helical" evidence="20">
    <location>
        <begin position="1420"/>
        <end position="1445"/>
    </location>
</feature>
<keyword evidence="14 20" id="KW-0472">Membrane</keyword>
<evidence type="ECO:0000256" key="4">
    <source>
        <dbReference type="ARBA" id="ARBA00022475"/>
    </source>
</evidence>
<keyword evidence="15" id="KW-0804">Transcription</keyword>
<feature type="compositionally biased region" description="Low complexity" evidence="19">
    <location>
        <begin position="52"/>
        <end position="76"/>
    </location>
</feature>
<organism evidence="24 25">
    <name type="scientific">Mortierella alpina</name>
    <name type="common">Oleaginous fungus</name>
    <name type="synonym">Mortierella renispora</name>
    <dbReference type="NCBI Taxonomy" id="64518"/>
    <lineage>
        <taxon>Eukaryota</taxon>
        <taxon>Fungi</taxon>
        <taxon>Fungi incertae sedis</taxon>
        <taxon>Mucoromycota</taxon>
        <taxon>Mortierellomycotina</taxon>
        <taxon>Mortierellomycetes</taxon>
        <taxon>Mortierellales</taxon>
        <taxon>Mortierellaceae</taxon>
        <taxon>Mortierella</taxon>
    </lineage>
</organism>
<dbReference type="Pfam" id="PF05148">
    <property type="entry name" value="Methyltransf_8"/>
    <property type="match status" value="1"/>
</dbReference>
<evidence type="ECO:0000256" key="13">
    <source>
        <dbReference type="ARBA" id="ARBA00023015"/>
    </source>
</evidence>
<keyword evidence="9" id="KW-0949">S-adenosyl-L-methionine</keyword>
<evidence type="ECO:0000256" key="3">
    <source>
        <dbReference type="ARBA" id="ARBA00006301"/>
    </source>
</evidence>
<feature type="compositionally biased region" description="Basic and acidic residues" evidence="19">
    <location>
        <begin position="448"/>
        <end position="458"/>
    </location>
</feature>
<evidence type="ECO:0000256" key="11">
    <source>
        <dbReference type="ARBA" id="ARBA00022853"/>
    </source>
</evidence>
<evidence type="ECO:0000256" key="7">
    <source>
        <dbReference type="ARBA" id="ARBA00022603"/>
    </source>
</evidence>
<evidence type="ECO:0000256" key="18">
    <source>
        <dbReference type="ARBA" id="ARBA00076672"/>
    </source>
</evidence>
<feature type="compositionally biased region" description="Basic and acidic residues" evidence="19">
    <location>
        <begin position="205"/>
        <end position="214"/>
    </location>
</feature>
<feature type="domain" description="Anoctamin transmembrane" evidence="22">
    <location>
        <begin position="1248"/>
        <end position="1745"/>
    </location>
</feature>
<dbReference type="InterPro" id="IPR042036">
    <property type="entry name" value="RRP8_N"/>
</dbReference>
<keyword evidence="8" id="KW-0808">Transferase</keyword>
<evidence type="ECO:0000256" key="8">
    <source>
        <dbReference type="ARBA" id="ARBA00022679"/>
    </source>
</evidence>
<feature type="compositionally biased region" description="Basic and acidic residues" evidence="19">
    <location>
        <begin position="364"/>
        <end position="400"/>
    </location>
</feature>
<dbReference type="InterPro" id="IPR032394">
    <property type="entry name" value="Anoct_dimer"/>
</dbReference>
<name>A0A9P7ZXH3_MORAP</name>
<feature type="compositionally biased region" description="Low complexity" evidence="19">
    <location>
        <begin position="350"/>
        <end position="360"/>
    </location>
</feature>
<evidence type="ECO:0000256" key="2">
    <source>
        <dbReference type="ARBA" id="ARBA00004651"/>
    </source>
</evidence>
<feature type="transmembrane region" description="Helical" evidence="20">
    <location>
        <begin position="1655"/>
        <end position="1673"/>
    </location>
</feature>
<protein>
    <recommendedName>
        <fullName evidence="18">Ribosomal RNA-processing protein 8</fullName>
    </recommendedName>
    <alternativeName>
        <fullName evidence="18">Ribosomal RNA-processing protein 8</fullName>
    </alternativeName>
</protein>
<dbReference type="PANTHER" id="PTHR12308:SF73">
    <property type="entry name" value="ANOCTAMIN"/>
    <property type="match status" value="1"/>
</dbReference>
<keyword evidence="10 20" id="KW-0812">Transmembrane</keyword>
<feature type="transmembrane region" description="Helical" evidence="20">
    <location>
        <begin position="1269"/>
        <end position="1290"/>
    </location>
</feature>
<keyword evidence="5" id="KW-0678">Repressor</keyword>
<gene>
    <name evidence="24" type="ORF">KVV02_004308</name>
</gene>
<keyword evidence="12 20" id="KW-1133">Transmembrane helix</keyword>
<evidence type="ECO:0000256" key="6">
    <source>
        <dbReference type="ARBA" id="ARBA00022552"/>
    </source>
</evidence>
<dbReference type="GO" id="GO:0006325">
    <property type="term" value="P:chromatin organization"/>
    <property type="evidence" value="ECO:0007669"/>
    <property type="project" value="UniProtKB-KW"/>
</dbReference>
<dbReference type="Gene3D" id="3.40.50.150">
    <property type="entry name" value="Vaccinia Virus protein VP39"/>
    <property type="match status" value="1"/>
</dbReference>
<feature type="signal peptide" evidence="21">
    <location>
        <begin position="1"/>
        <end position="20"/>
    </location>
</feature>
<evidence type="ECO:0000256" key="16">
    <source>
        <dbReference type="ARBA" id="ARBA00023180"/>
    </source>
</evidence>
<evidence type="ECO:0000259" key="23">
    <source>
        <dbReference type="Pfam" id="PF16178"/>
    </source>
</evidence>
<feature type="transmembrane region" description="Helical" evidence="20">
    <location>
        <begin position="1598"/>
        <end position="1621"/>
    </location>
</feature>
<feature type="region of interest" description="Disordered" evidence="19">
    <location>
        <begin position="791"/>
        <end position="870"/>
    </location>
</feature>
<feature type="compositionally biased region" description="Basic and acidic residues" evidence="19">
    <location>
        <begin position="848"/>
        <end position="870"/>
    </location>
</feature>
<evidence type="ECO:0000256" key="12">
    <source>
        <dbReference type="ARBA" id="ARBA00022989"/>
    </source>
</evidence>
<keyword evidence="16" id="KW-0325">Glycoprotein</keyword>
<comment type="subcellular location">
    <subcellularLocation>
        <location evidence="2">Cell membrane</location>
        <topology evidence="2">Multi-pass membrane protein</topology>
    </subcellularLocation>
    <subcellularLocation>
        <location evidence="1">Nucleus</location>
        <location evidence="1">Nucleolus</location>
    </subcellularLocation>
</comment>
<dbReference type="GO" id="GO:0005254">
    <property type="term" value="F:chloride channel activity"/>
    <property type="evidence" value="ECO:0007669"/>
    <property type="project" value="TreeGrafter"/>
</dbReference>
<feature type="transmembrane region" description="Helical" evidence="20">
    <location>
        <begin position="1466"/>
        <end position="1486"/>
    </location>
</feature>
<keyword evidence="17" id="KW-0539">Nucleus</keyword>
<feature type="transmembrane region" description="Helical" evidence="20">
    <location>
        <begin position="1701"/>
        <end position="1723"/>
    </location>
</feature>
<feature type="compositionally biased region" description="Polar residues" evidence="19">
    <location>
        <begin position="802"/>
        <end position="811"/>
    </location>
</feature>
<dbReference type="EMBL" id="JAIFTL010000340">
    <property type="protein sequence ID" value="KAG9320014.1"/>
    <property type="molecule type" value="Genomic_DNA"/>
</dbReference>
<keyword evidence="13" id="KW-0805">Transcription regulation</keyword>
<feature type="region of interest" description="Disordered" evidence="19">
    <location>
        <begin position="188"/>
        <end position="488"/>
    </location>
</feature>
<feature type="region of interest" description="Disordered" evidence="19">
    <location>
        <begin position="979"/>
        <end position="1015"/>
    </location>
</feature>
<accession>A0A9P7ZXH3</accession>
<feature type="transmembrane region" description="Helical" evidence="20">
    <location>
        <begin position="1381"/>
        <end position="1408"/>
    </location>
</feature>
<keyword evidence="11" id="KW-0156">Chromatin regulator</keyword>
<feature type="compositionally biased region" description="Pro residues" evidence="19">
    <location>
        <begin position="467"/>
        <end position="477"/>
    </location>
</feature>
<comment type="similarity">
    <text evidence="3">Belongs to the methyltransferase superfamily. RRP8 family.</text>
</comment>